<dbReference type="Pfam" id="PF00135">
    <property type="entry name" value="COesterase"/>
    <property type="match status" value="1"/>
</dbReference>
<keyword evidence="5" id="KW-0732">Signal</keyword>
<dbReference type="PROSITE" id="PS00941">
    <property type="entry name" value="CARBOXYLESTERASE_B_2"/>
    <property type="match status" value="1"/>
</dbReference>
<evidence type="ECO:0000256" key="5">
    <source>
        <dbReference type="RuleBase" id="RU361235"/>
    </source>
</evidence>
<proteinExistence type="inferred from homology"/>
<feature type="signal peptide" evidence="5">
    <location>
        <begin position="1"/>
        <end position="25"/>
    </location>
</feature>
<feature type="domain" description="Carboxylesterase type B" evidence="6">
    <location>
        <begin position="30"/>
        <end position="559"/>
    </location>
</feature>
<evidence type="ECO:0000256" key="3">
    <source>
        <dbReference type="ARBA" id="ARBA00022801"/>
    </source>
</evidence>
<protein>
    <recommendedName>
        <fullName evidence="5">Carboxylic ester hydrolase</fullName>
        <ecNumber evidence="5">3.1.1.-</ecNumber>
    </recommendedName>
</protein>
<dbReference type="GO" id="GO:0052689">
    <property type="term" value="F:carboxylic ester hydrolase activity"/>
    <property type="evidence" value="ECO:0007669"/>
    <property type="project" value="UniProtKB-KW"/>
</dbReference>
<name>A0A5E4NJ70_9HEMI</name>
<dbReference type="AlphaFoldDB" id="A0A5E4NJ70"/>
<keyword evidence="2" id="KW-0719">Serine esterase</keyword>
<feature type="chain" id="PRO_5023155878" description="Carboxylic ester hydrolase" evidence="5">
    <location>
        <begin position="26"/>
        <end position="580"/>
    </location>
</feature>
<dbReference type="InterPro" id="IPR029058">
    <property type="entry name" value="AB_hydrolase_fold"/>
</dbReference>
<dbReference type="InterPro" id="IPR019819">
    <property type="entry name" value="Carboxylesterase_B_CS"/>
</dbReference>
<evidence type="ECO:0000256" key="4">
    <source>
        <dbReference type="ARBA" id="ARBA00023180"/>
    </source>
</evidence>
<comment type="similarity">
    <text evidence="1 5">Belongs to the type-B carboxylesterase/lipase family.</text>
</comment>
<evidence type="ECO:0000256" key="1">
    <source>
        <dbReference type="ARBA" id="ARBA00005964"/>
    </source>
</evidence>
<evidence type="ECO:0000313" key="8">
    <source>
        <dbReference type="Proteomes" id="UP000325440"/>
    </source>
</evidence>
<dbReference type="InterPro" id="IPR002018">
    <property type="entry name" value="CarbesteraseB"/>
</dbReference>
<dbReference type="Gene3D" id="3.40.50.1820">
    <property type="entry name" value="alpha/beta hydrolase"/>
    <property type="match status" value="1"/>
</dbReference>
<dbReference type="Proteomes" id="UP000325440">
    <property type="component" value="Unassembled WGS sequence"/>
</dbReference>
<dbReference type="EMBL" id="CABPRJ010002372">
    <property type="protein sequence ID" value="VVC43776.1"/>
    <property type="molecule type" value="Genomic_DNA"/>
</dbReference>
<evidence type="ECO:0000259" key="6">
    <source>
        <dbReference type="Pfam" id="PF00135"/>
    </source>
</evidence>
<accession>A0A5E4NJ70</accession>
<dbReference type="SUPFAM" id="SSF53474">
    <property type="entry name" value="alpha/beta-Hydrolases"/>
    <property type="match status" value="1"/>
</dbReference>
<dbReference type="InterPro" id="IPR019826">
    <property type="entry name" value="Carboxylesterase_B_AS"/>
</dbReference>
<evidence type="ECO:0000313" key="7">
    <source>
        <dbReference type="EMBL" id="VVC43776.1"/>
    </source>
</evidence>
<reference evidence="7 8" key="1">
    <citation type="submission" date="2019-08" db="EMBL/GenBank/DDBJ databases">
        <authorList>
            <person name="Alioto T."/>
            <person name="Alioto T."/>
            <person name="Gomez Garrido J."/>
        </authorList>
    </citation>
    <scope>NUCLEOTIDE SEQUENCE [LARGE SCALE GENOMIC DNA]</scope>
</reference>
<keyword evidence="8" id="KW-1185">Reference proteome</keyword>
<evidence type="ECO:0000256" key="2">
    <source>
        <dbReference type="ARBA" id="ARBA00022487"/>
    </source>
</evidence>
<dbReference type="InterPro" id="IPR050309">
    <property type="entry name" value="Type-B_Carboxylest/Lipase"/>
</dbReference>
<dbReference type="OrthoDB" id="8174896at2759"/>
<gene>
    <name evidence="7" type="ORF">CINCED_3A019285</name>
</gene>
<sequence length="580" mass="65343">MTTIKMSMVTSIMLLFVFLFGFVLAIGDIDNIVQLDQGRVLGTVLKSRNGREFKAFFGIPYAKPPIGDLRFKDPVPAGPWDGVLKPSIKAQNVICIQKNLFFYQIADVLLGEEDCLYINVYTPKLPTKQDGKLLPVMVWIAGGGFFALGGSITAFGPQYLLDKDIILVTFNYRLGILGFLSTEDKHLPGNYGMKDQVLALKWVQKNINVFGGDSNRVTIFGESAGSVSVGLHLLSPMSKGLFHKAIMESSTPLNLWGVTPPGLAKRRASNVSTVVGCSEDPEKMVECLRRVPAAVLVDVYTNFYEWRNYPILNFSPVVECRHLCNEHHESFLTKYPPLEFKQESNVPVLIGHTSSEGGIFVSRMYNATDLVYTELKDNFNYYFSSMIQYKYTTKSSDIQFIGDKIFKRYFPDGTLRNVSNAIKATTGGLFLNGVFGMAVKLSQPPYYYVYDHLNKKTYNSLFGPYPEPRKLGVTHADDTISLFYMPAIFGNLDGDDLEVSKLMVNLWTHFASSDKPTINGTKEGQKWPTFDTTSYKYILINSSNPVISERPYVDEYEFWRDLPLFSGISYHKTNDLRCEL</sequence>
<keyword evidence="4" id="KW-0325">Glycoprotein</keyword>
<dbReference type="PANTHER" id="PTHR11559">
    <property type="entry name" value="CARBOXYLESTERASE"/>
    <property type="match status" value="1"/>
</dbReference>
<dbReference type="PROSITE" id="PS00122">
    <property type="entry name" value="CARBOXYLESTERASE_B_1"/>
    <property type="match status" value="1"/>
</dbReference>
<organism evidence="7 8">
    <name type="scientific">Cinara cedri</name>
    <dbReference type="NCBI Taxonomy" id="506608"/>
    <lineage>
        <taxon>Eukaryota</taxon>
        <taxon>Metazoa</taxon>
        <taxon>Ecdysozoa</taxon>
        <taxon>Arthropoda</taxon>
        <taxon>Hexapoda</taxon>
        <taxon>Insecta</taxon>
        <taxon>Pterygota</taxon>
        <taxon>Neoptera</taxon>
        <taxon>Paraneoptera</taxon>
        <taxon>Hemiptera</taxon>
        <taxon>Sternorrhyncha</taxon>
        <taxon>Aphidomorpha</taxon>
        <taxon>Aphidoidea</taxon>
        <taxon>Aphididae</taxon>
        <taxon>Lachninae</taxon>
        <taxon>Cinara</taxon>
    </lineage>
</organism>
<keyword evidence="3 5" id="KW-0378">Hydrolase</keyword>
<dbReference type="EC" id="3.1.1.-" evidence="5"/>